<dbReference type="InterPro" id="IPR027417">
    <property type="entry name" value="P-loop_NTPase"/>
</dbReference>
<dbReference type="GO" id="GO:0005737">
    <property type="term" value="C:cytoplasm"/>
    <property type="evidence" value="ECO:0007669"/>
    <property type="project" value="TreeGrafter"/>
</dbReference>
<evidence type="ECO:0000256" key="2">
    <source>
        <dbReference type="ARBA" id="ARBA00022840"/>
    </source>
</evidence>
<feature type="domain" description="Bacterial transcriptional activator" evidence="4">
    <location>
        <begin position="92"/>
        <end position="217"/>
    </location>
</feature>
<protein>
    <recommendedName>
        <fullName evidence="4">Bacterial transcriptional activator domain-containing protein</fullName>
    </recommendedName>
</protein>
<dbReference type="PANTHER" id="PTHR16305:SF28">
    <property type="entry name" value="GUANYLATE CYCLASE DOMAIN-CONTAINING PROTEIN"/>
    <property type="match status" value="1"/>
</dbReference>
<dbReference type="Proteomes" id="UP000276417">
    <property type="component" value="Chromosome 1"/>
</dbReference>
<keyword evidence="6" id="KW-1185">Reference proteome</keyword>
<dbReference type="KEGG" id="dph:EHF33_05530"/>
<dbReference type="InterPro" id="IPR019734">
    <property type="entry name" value="TPR_rpt"/>
</dbReference>
<dbReference type="Gene3D" id="1.10.10.10">
    <property type="entry name" value="Winged helix-like DNA-binding domain superfamily/Winged helix DNA-binding domain"/>
    <property type="match status" value="1"/>
</dbReference>
<dbReference type="RefSeq" id="WP_124868624.1">
    <property type="nucleotide sequence ID" value="NZ_CP034183.1"/>
</dbReference>
<dbReference type="GO" id="GO:0004016">
    <property type="term" value="F:adenylate cyclase activity"/>
    <property type="evidence" value="ECO:0007669"/>
    <property type="project" value="TreeGrafter"/>
</dbReference>
<accession>A0A3G8YA73</accession>
<proteinExistence type="predicted"/>
<dbReference type="Pfam" id="PF13191">
    <property type="entry name" value="AAA_16"/>
    <property type="match status" value="1"/>
</dbReference>
<dbReference type="InterPro" id="IPR041664">
    <property type="entry name" value="AAA_16"/>
</dbReference>
<dbReference type="SMART" id="SM00028">
    <property type="entry name" value="TPR"/>
    <property type="match status" value="3"/>
</dbReference>
<dbReference type="PANTHER" id="PTHR16305">
    <property type="entry name" value="TESTICULAR SOLUBLE ADENYLYL CYCLASE"/>
    <property type="match status" value="1"/>
</dbReference>
<dbReference type="Pfam" id="PF03704">
    <property type="entry name" value="BTAD"/>
    <property type="match status" value="1"/>
</dbReference>
<evidence type="ECO:0000256" key="1">
    <source>
        <dbReference type="ARBA" id="ARBA00022741"/>
    </source>
</evidence>
<dbReference type="OrthoDB" id="9785312at2"/>
<dbReference type="AlphaFoldDB" id="A0A3G8YA73"/>
<organism evidence="5 6">
    <name type="scientific">Deinococcus psychrotolerans</name>
    <dbReference type="NCBI Taxonomy" id="2489213"/>
    <lineage>
        <taxon>Bacteria</taxon>
        <taxon>Thermotogati</taxon>
        <taxon>Deinococcota</taxon>
        <taxon>Deinococci</taxon>
        <taxon>Deinococcales</taxon>
        <taxon>Deinococcaceae</taxon>
        <taxon>Deinococcus</taxon>
    </lineage>
</organism>
<evidence type="ECO:0000259" key="4">
    <source>
        <dbReference type="SMART" id="SM01043"/>
    </source>
</evidence>
<gene>
    <name evidence="5" type="ORF">EHF33_05530</name>
</gene>
<keyword evidence="2" id="KW-0067">ATP-binding</keyword>
<dbReference type="InterPro" id="IPR011990">
    <property type="entry name" value="TPR-like_helical_dom_sf"/>
</dbReference>
<dbReference type="GO" id="GO:0005524">
    <property type="term" value="F:ATP binding"/>
    <property type="evidence" value="ECO:0007669"/>
    <property type="project" value="UniProtKB-KW"/>
</dbReference>
<dbReference type="SMART" id="SM01043">
    <property type="entry name" value="BTAD"/>
    <property type="match status" value="1"/>
</dbReference>
<reference evidence="5 6" key="1">
    <citation type="submission" date="2018-11" db="EMBL/GenBank/DDBJ databases">
        <title>Deinococcus shelandsis sp. nov., isolated from South Shetland Islands soil of Antarctica.</title>
        <authorList>
            <person name="Tian J."/>
        </authorList>
    </citation>
    <scope>NUCLEOTIDE SEQUENCE [LARGE SCALE GENOMIC DNA]</scope>
    <source>
        <strain evidence="5 6">S14-83T</strain>
    </source>
</reference>
<dbReference type="SUPFAM" id="SSF52540">
    <property type="entry name" value="P-loop containing nucleoside triphosphate hydrolases"/>
    <property type="match status" value="1"/>
</dbReference>
<dbReference type="Gene3D" id="3.40.50.300">
    <property type="entry name" value="P-loop containing nucleotide triphosphate hydrolases"/>
    <property type="match status" value="1"/>
</dbReference>
<sequence length="1127" mass="123155">MLELTLLGRPRVTVDGQAVKLATHKSLLLLARIGLEGRTTRAELASLLWPLSDSSTARQNLRVELYRLNHTAAGAYLHLERSAVEQTGIWQIDVLDPAHDLNGAEMLSGEVAESDELGEWLESIRETRRTAVRFRLSASVSQHEAEGDLKGAARAAQAITELDPLDEAAQAQWLRLLVQAGETQMARATYQAYAERLRRELEAEPSAEVRRWTEVSTQTSEQTLQAPLIGREALWRELRSSHLPALLLGEPGVGKSRLADEFSAQHRPRLIVRGLAEARWWPLGAVTAALRSLSERGRLPTLAQTDQALLSRLIPELHADSAAASSLTGASPEQRQALFAALSRAVLPGLRRGLLVLDDLHDFDDLSLEAVRYLLAELLRVPPGDRARVLLSARAPELAHNAAATALVDELEGRGELRRLTVAPLLETDVLALVRTLGRTRGGTRFAARLHAATAGNPLFVLETLRHLRERGDLTDDAGGQWQTRHDEHTEFYAELDLPGSVLSAVKARVKLLGDGAQRVLEALAIMARPVPLDMLEMLTGLDAWLLASAIGAAREASLMVLRSGGYALAHDLYRVGVAAGLTAERQQLLHRQAALMLAEAPAAAREVAGHWLAAGQPQQAGEWLLRAAREAESIAAHTEGLGFLDEALALQLTKEVQARAHALAFQLHLGLGNLVEAESHLDTLRRLADQQRDEALELETEVHLAALNIQKSEFQQVIAITDRLLDAPLPGSLGAQMHLVRGMSLIRLARFTEAEMHLQEVLRLGTLQRTRWSFQVHFTLTQLYFPQGRFSEAEYHAGQAEAVARVLGDPQTIARGLLGRGVAAIAHSKPAEAVPLLREAQQLARLYSPLSVADMITLNLGTALWKIRHRDEASEAFKIAAASQHLPPEIHESATWNLGAISLDIGDLGQALTYCEQALVSAQKRGLPSTVLRRRAFLANIHLLCGQPVEAEEVTAIQIEAAQLNLGELEHLLATVALRRALLCGTGEEIETYAHALIQTSGPDDEQESHALLLAEACFHAGDFDDAARWIAQAPPGAWRTRLRLRLLREIVPCQSTDKGRAEVVADARHWLVAPATVALEAAFLAAELARNGQPDDVKEAKRRADLLLGSLEGRLERLSLSHLLA</sequence>
<evidence type="ECO:0000256" key="3">
    <source>
        <dbReference type="SAM" id="Coils"/>
    </source>
</evidence>
<feature type="coiled-coil region" evidence="3">
    <location>
        <begin position="675"/>
        <end position="702"/>
    </location>
</feature>
<evidence type="ECO:0000313" key="5">
    <source>
        <dbReference type="EMBL" id="AZI42278.1"/>
    </source>
</evidence>
<keyword evidence="3" id="KW-0175">Coiled coil</keyword>
<dbReference type="InterPro" id="IPR005158">
    <property type="entry name" value="BTAD"/>
</dbReference>
<dbReference type="InterPro" id="IPR036388">
    <property type="entry name" value="WH-like_DNA-bd_sf"/>
</dbReference>
<evidence type="ECO:0000313" key="6">
    <source>
        <dbReference type="Proteomes" id="UP000276417"/>
    </source>
</evidence>
<keyword evidence="1" id="KW-0547">Nucleotide-binding</keyword>
<name>A0A3G8YA73_9DEIO</name>
<dbReference type="Gene3D" id="1.25.40.10">
    <property type="entry name" value="Tetratricopeptide repeat domain"/>
    <property type="match status" value="2"/>
</dbReference>
<dbReference type="SUPFAM" id="SSF48452">
    <property type="entry name" value="TPR-like"/>
    <property type="match status" value="2"/>
</dbReference>
<dbReference type="EMBL" id="CP034183">
    <property type="protein sequence ID" value="AZI42278.1"/>
    <property type="molecule type" value="Genomic_DNA"/>
</dbReference>